<evidence type="ECO:0000313" key="3">
    <source>
        <dbReference type="EMBL" id="AZP22667.1"/>
    </source>
</evidence>
<keyword evidence="2" id="KW-0472">Membrane</keyword>
<dbReference type="EMBL" id="CP034463">
    <property type="protein sequence ID" value="AZP22667.1"/>
    <property type="molecule type" value="Genomic_DNA"/>
</dbReference>
<dbReference type="AlphaFoldDB" id="A0A3Q9C5T8"/>
<feature type="transmembrane region" description="Helical" evidence="2">
    <location>
        <begin position="52"/>
        <end position="75"/>
    </location>
</feature>
<protein>
    <submittedName>
        <fullName evidence="3">Uncharacterized protein</fullName>
    </submittedName>
</protein>
<proteinExistence type="predicted"/>
<keyword evidence="2" id="KW-1133">Transmembrane helix</keyword>
<dbReference type="RefSeq" id="WP_126276468.1">
    <property type="nucleotide sequence ID" value="NZ_CP034463.1"/>
</dbReference>
<keyword evidence="4" id="KW-1185">Reference proteome</keyword>
<accession>A0A3Q9C5T8</accession>
<dbReference type="KEGG" id="saqu:EJC51_45430"/>
<organism evidence="3 4">
    <name type="scientific">Streptomyces aquilus</name>
    <dbReference type="NCBI Taxonomy" id="2548456"/>
    <lineage>
        <taxon>Bacteria</taxon>
        <taxon>Bacillati</taxon>
        <taxon>Actinomycetota</taxon>
        <taxon>Actinomycetes</taxon>
        <taxon>Kitasatosporales</taxon>
        <taxon>Streptomycetaceae</taxon>
        <taxon>Streptomyces</taxon>
    </lineage>
</organism>
<evidence type="ECO:0000256" key="1">
    <source>
        <dbReference type="SAM" id="MobiDB-lite"/>
    </source>
</evidence>
<evidence type="ECO:0000313" key="4">
    <source>
        <dbReference type="Proteomes" id="UP000280197"/>
    </source>
</evidence>
<keyword evidence="2" id="KW-0812">Transmembrane</keyword>
<sequence length="216" mass="22032">MTRHSARALHDANLTPFEQNLVDALTDVANTPDAPQFDAVNIKRRVRRRRSAVTGLVLGTVLIGGGATALALTGLSAGSSPSHASKVGVAATPSPSPSGIPDDAPTSWQEPAAALRGQGSKVWADTGRRTGAGHFPLPAQPHAGTVWTSIECQGSGKVTVVVGPSSYTESCSAGASGTLNADHLPFSTPATHFEVTGDAGVTWAVAVGWSRTAPSH</sequence>
<reference evidence="3 4" key="1">
    <citation type="submission" date="2018-12" db="EMBL/GenBank/DDBJ databases">
        <authorList>
            <person name="Li K."/>
        </authorList>
    </citation>
    <scope>NUCLEOTIDE SEQUENCE [LARGE SCALE GENOMIC DNA]</scope>
    <source>
        <strain evidence="4">CR22</strain>
    </source>
</reference>
<name>A0A3Q9C5T8_9ACTN</name>
<gene>
    <name evidence="3" type="ORF">EJC51_45430</name>
</gene>
<feature type="region of interest" description="Disordered" evidence="1">
    <location>
        <begin position="81"/>
        <end position="108"/>
    </location>
</feature>
<evidence type="ECO:0000256" key="2">
    <source>
        <dbReference type="SAM" id="Phobius"/>
    </source>
</evidence>
<dbReference type="Proteomes" id="UP000280197">
    <property type="component" value="Chromosome"/>
</dbReference>